<evidence type="ECO:0000256" key="5">
    <source>
        <dbReference type="ARBA" id="ARBA00022777"/>
    </source>
</evidence>
<dbReference type="CDD" id="cd05387">
    <property type="entry name" value="BY-kinase"/>
    <property type="match status" value="1"/>
</dbReference>
<keyword evidence="4" id="KW-0547">Nucleotide-binding</keyword>
<gene>
    <name evidence="10" type="ORF">S01H1_63150</name>
</gene>
<evidence type="ECO:0000256" key="6">
    <source>
        <dbReference type="ARBA" id="ARBA00022840"/>
    </source>
</evidence>
<dbReference type="InterPro" id="IPR025669">
    <property type="entry name" value="AAA_dom"/>
</dbReference>
<evidence type="ECO:0000256" key="8">
    <source>
        <dbReference type="ARBA" id="ARBA00051245"/>
    </source>
</evidence>
<dbReference type="PANTHER" id="PTHR32309">
    <property type="entry name" value="TYROSINE-PROTEIN KINASE"/>
    <property type="match status" value="1"/>
</dbReference>
<dbReference type="GO" id="GO:0004715">
    <property type="term" value="F:non-membrane spanning protein tyrosine kinase activity"/>
    <property type="evidence" value="ECO:0007669"/>
    <property type="project" value="UniProtKB-EC"/>
</dbReference>
<dbReference type="GO" id="GO:0005524">
    <property type="term" value="F:ATP binding"/>
    <property type="evidence" value="ECO:0007669"/>
    <property type="project" value="UniProtKB-KW"/>
</dbReference>
<dbReference type="SUPFAM" id="SSF52540">
    <property type="entry name" value="P-loop containing nucleoside triphosphate hydrolases"/>
    <property type="match status" value="1"/>
</dbReference>
<feature type="domain" description="AAA" evidence="9">
    <location>
        <begin position="71"/>
        <end position="203"/>
    </location>
</feature>
<dbReference type="EMBL" id="BARS01041530">
    <property type="protein sequence ID" value="GAG33238.1"/>
    <property type="molecule type" value="Genomic_DNA"/>
</dbReference>
<feature type="non-terminal residue" evidence="10">
    <location>
        <position position="1"/>
    </location>
</feature>
<dbReference type="InterPro" id="IPR027417">
    <property type="entry name" value="P-loop_NTPase"/>
</dbReference>
<keyword evidence="7" id="KW-0829">Tyrosine-protein kinase</keyword>
<evidence type="ECO:0000259" key="9">
    <source>
        <dbReference type="Pfam" id="PF13614"/>
    </source>
</evidence>
<keyword evidence="5" id="KW-0418">Kinase</keyword>
<keyword evidence="6" id="KW-0067">ATP-binding</keyword>
<dbReference type="NCBIfam" id="TIGR01007">
    <property type="entry name" value="eps_fam"/>
    <property type="match status" value="1"/>
</dbReference>
<comment type="catalytic activity">
    <reaction evidence="8">
        <text>L-tyrosyl-[protein] + ATP = O-phospho-L-tyrosyl-[protein] + ADP + H(+)</text>
        <dbReference type="Rhea" id="RHEA:10596"/>
        <dbReference type="Rhea" id="RHEA-COMP:10136"/>
        <dbReference type="Rhea" id="RHEA-COMP:20101"/>
        <dbReference type="ChEBI" id="CHEBI:15378"/>
        <dbReference type="ChEBI" id="CHEBI:30616"/>
        <dbReference type="ChEBI" id="CHEBI:46858"/>
        <dbReference type="ChEBI" id="CHEBI:61978"/>
        <dbReference type="ChEBI" id="CHEBI:456216"/>
        <dbReference type="EC" id="2.7.10.2"/>
    </reaction>
</comment>
<dbReference type="InterPro" id="IPR050445">
    <property type="entry name" value="Bact_polysacc_biosynth/exp"/>
</dbReference>
<dbReference type="InterPro" id="IPR005702">
    <property type="entry name" value="Wzc-like_C"/>
</dbReference>
<evidence type="ECO:0000256" key="1">
    <source>
        <dbReference type="ARBA" id="ARBA00007316"/>
    </source>
</evidence>
<protein>
    <recommendedName>
        <fullName evidence="2">non-specific protein-tyrosine kinase</fullName>
        <ecNumber evidence="2">2.7.10.2</ecNumber>
    </recommendedName>
</protein>
<dbReference type="Pfam" id="PF13614">
    <property type="entry name" value="AAA_31"/>
    <property type="match status" value="1"/>
</dbReference>
<evidence type="ECO:0000313" key="10">
    <source>
        <dbReference type="EMBL" id="GAG33238.1"/>
    </source>
</evidence>
<dbReference type="AlphaFoldDB" id="X0X979"/>
<evidence type="ECO:0000256" key="7">
    <source>
        <dbReference type="ARBA" id="ARBA00023137"/>
    </source>
</evidence>
<proteinExistence type="inferred from homology"/>
<dbReference type="EC" id="2.7.10.2" evidence="2"/>
<feature type="non-terminal residue" evidence="10">
    <location>
        <position position="252"/>
    </location>
</feature>
<name>X0X979_9ZZZZ</name>
<comment type="similarity">
    <text evidence="1">Belongs to the CpsD/CapB family.</text>
</comment>
<dbReference type="GO" id="GO:0005886">
    <property type="term" value="C:plasma membrane"/>
    <property type="evidence" value="ECO:0007669"/>
    <property type="project" value="TreeGrafter"/>
</dbReference>
<evidence type="ECO:0000256" key="2">
    <source>
        <dbReference type="ARBA" id="ARBA00011903"/>
    </source>
</evidence>
<evidence type="ECO:0000256" key="4">
    <source>
        <dbReference type="ARBA" id="ARBA00022741"/>
    </source>
</evidence>
<accession>X0X979</accession>
<reference evidence="10" key="1">
    <citation type="journal article" date="2014" name="Front. Microbiol.">
        <title>High frequency of phylogenetically diverse reductive dehalogenase-homologous genes in deep subseafloor sedimentary metagenomes.</title>
        <authorList>
            <person name="Kawai M."/>
            <person name="Futagami T."/>
            <person name="Toyoda A."/>
            <person name="Takaki Y."/>
            <person name="Nishi S."/>
            <person name="Hori S."/>
            <person name="Arai W."/>
            <person name="Tsubouchi T."/>
            <person name="Morono Y."/>
            <person name="Uchiyama I."/>
            <person name="Ito T."/>
            <person name="Fujiyama A."/>
            <person name="Inagaki F."/>
            <person name="Takami H."/>
        </authorList>
    </citation>
    <scope>NUCLEOTIDE SEQUENCE</scope>
    <source>
        <strain evidence="10">Expedition CK06-06</strain>
    </source>
</reference>
<comment type="caution">
    <text evidence="10">The sequence shown here is derived from an EMBL/GenBank/DDBJ whole genome shotgun (WGS) entry which is preliminary data.</text>
</comment>
<organism evidence="10">
    <name type="scientific">marine sediment metagenome</name>
    <dbReference type="NCBI Taxonomy" id="412755"/>
    <lineage>
        <taxon>unclassified sequences</taxon>
        <taxon>metagenomes</taxon>
        <taxon>ecological metagenomes</taxon>
    </lineage>
</organism>
<keyword evidence="3" id="KW-0808">Transferase</keyword>
<sequence>DEISPLLGVGVIGVLPKIKSKQLDSDGLVGRILELQPASLASEAFRTIRTAVLLGLSNGEKSLLITSPEPGEGKSFVCSNLALTLAQAGHKVLLLELDLRKPIQKNTYEIQPDEHDLCSVLAGQCTLEQAIQHYHEDSETTMDVLPCLQHLHNPSEIIGSHAFEQLFQTLCERYDKVLIDSPPVLPVADSRILASMAEATILVLRANKSGRKPSEHAVHILKNSGARILGVVMNDIRIHKSGQYGYLYGYDY</sequence>
<evidence type="ECO:0000256" key="3">
    <source>
        <dbReference type="ARBA" id="ARBA00022679"/>
    </source>
</evidence>
<dbReference type="PANTHER" id="PTHR32309:SF13">
    <property type="entry name" value="FERRIC ENTEROBACTIN TRANSPORT PROTEIN FEPE"/>
    <property type="match status" value="1"/>
</dbReference>
<dbReference type="Gene3D" id="3.40.50.300">
    <property type="entry name" value="P-loop containing nucleotide triphosphate hydrolases"/>
    <property type="match status" value="1"/>
</dbReference>